<keyword evidence="1" id="KW-1133">Transmembrane helix</keyword>
<evidence type="ECO:0000256" key="1">
    <source>
        <dbReference type="SAM" id="Phobius"/>
    </source>
</evidence>
<evidence type="ECO:0008006" key="4">
    <source>
        <dbReference type="Google" id="ProtNLM"/>
    </source>
</evidence>
<feature type="transmembrane region" description="Helical" evidence="1">
    <location>
        <begin position="134"/>
        <end position="154"/>
    </location>
</feature>
<reference evidence="2" key="1">
    <citation type="submission" date="2021-04" db="EMBL/GenBank/DDBJ databases">
        <title>Draft genome of Fusarium avenaceum strain F156N33, isolated from an atmospheric sample in Virginia.</title>
        <authorList>
            <person name="Yang S."/>
            <person name="Vinatzer B.A."/>
            <person name="Coleman J."/>
        </authorList>
    </citation>
    <scope>NUCLEOTIDE SEQUENCE</scope>
    <source>
        <strain evidence="2">F156N33</strain>
    </source>
</reference>
<dbReference type="Pfam" id="PF10067">
    <property type="entry name" value="DUF2306"/>
    <property type="match status" value="1"/>
</dbReference>
<dbReference type="AlphaFoldDB" id="A0A9P7KRR4"/>
<evidence type="ECO:0000313" key="3">
    <source>
        <dbReference type="Proteomes" id="UP000782241"/>
    </source>
</evidence>
<proteinExistence type="predicted"/>
<feature type="transmembrane region" description="Helical" evidence="1">
    <location>
        <begin position="69"/>
        <end position="90"/>
    </location>
</feature>
<protein>
    <recommendedName>
        <fullName evidence="4">DUF2306 domain-containing protein</fullName>
    </recommendedName>
</protein>
<feature type="transmembrane region" description="Helical" evidence="1">
    <location>
        <begin position="257"/>
        <end position="278"/>
    </location>
</feature>
<keyword evidence="3" id="KW-1185">Reference proteome</keyword>
<dbReference type="Proteomes" id="UP000782241">
    <property type="component" value="Unassembled WGS sequence"/>
</dbReference>
<feature type="transmembrane region" description="Helical" evidence="1">
    <location>
        <begin position="12"/>
        <end position="32"/>
    </location>
</feature>
<accession>A0A9P7KRR4</accession>
<organism evidence="2 3">
    <name type="scientific">Fusarium avenaceum</name>
    <dbReference type="NCBI Taxonomy" id="40199"/>
    <lineage>
        <taxon>Eukaryota</taxon>
        <taxon>Fungi</taxon>
        <taxon>Dikarya</taxon>
        <taxon>Ascomycota</taxon>
        <taxon>Pezizomycotina</taxon>
        <taxon>Sordariomycetes</taxon>
        <taxon>Hypocreomycetidae</taxon>
        <taxon>Hypocreales</taxon>
        <taxon>Nectriaceae</taxon>
        <taxon>Fusarium</taxon>
        <taxon>Fusarium tricinctum species complex</taxon>
    </lineage>
</organism>
<dbReference type="InterPro" id="IPR018750">
    <property type="entry name" value="DUF2306_membrane"/>
</dbReference>
<sequence length="289" mass="32185">MAALKQCLGFESTRSLTLFSIFGGALFLFSTLQLPYIDIDRVFCAAGNPWSVPGECYWFQKPGLMRNGMLLHLSTILPAGALVCFQFVPILRQAKYAKFHRINGYVVLFLSALGTIGALIIEKRAMGARFSNRIGTWILCTLFTGASIMGLVSIKKRRFEEHRAWMLRAWFWATSIITMRVILISMAHIIGTPSRALEVSMPCSIIEYLHESFPGTIKKPYPSCAAFTSGENLQQETLVTTNWDLTDVVGITAGLRFGYAVGGWLSFVIHAIAVEIYIRSTGPKQKVKV</sequence>
<gene>
    <name evidence="2" type="ORF">KAF25_010239</name>
</gene>
<comment type="caution">
    <text evidence="2">The sequence shown here is derived from an EMBL/GenBank/DDBJ whole genome shotgun (WGS) entry which is preliminary data.</text>
</comment>
<name>A0A9P7KRR4_9HYPO</name>
<keyword evidence="1" id="KW-0472">Membrane</keyword>
<dbReference type="EMBL" id="JAGPUO010000020">
    <property type="protein sequence ID" value="KAG5656686.1"/>
    <property type="molecule type" value="Genomic_DNA"/>
</dbReference>
<feature type="transmembrane region" description="Helical" evidence="1">
    <location>
        <begin position="166"/>
        <end position="191"/>
    </location>
</feature>
<evidence type="ECO:0000313" key="2">
    <source>
        <dbReference type="EMBL" id="KAG5656686.1"/>
    </source>
</evidence>
<feature type="transmembrane region" description="Helical" evidence="1">
    <location>
        <begin position="102"/>
        <end position="122"/>
    </location>
</feature>
<keyword evidence="1" id="KW-0812">Transmembrane</keyword>